<dbReference type="Proteomes" id="UP000255036">
    <property type="component" value="Unassembled WGS sequence"/>
</dbReference>
<proteinExistence type="predicted"/>
<evidence type="ECO:0000313" key="2">
    <source>
        <dbReference type="EMBL" id="RDU25040.1"/>
    </source>
</evidence>
<name>A0A371AZY0_9FIRM</name>
<organism evidence="2 3">
    <name type="scientific">Anaerosacchariphilus polymeriproducens</name>
    <dbReference type="NCBI Taxonomy" id="1812858"/>
    <lineage>
        <taxon>Bacteria</taxon>
        <taxon>Bacillati</taxon>
        <taxon>Bacillota</taxon>
        <taxon>Clostridia</taxon>
        <taxon>Lachnospirales</taxon>
        <taxon>Lachnospiraceae</taxon>
        <taxon>Anaerosacchariphilus</taxon>
    </lineage>
</organism>
<sequence>MAKKYYWLKLKNDFFTSRQMKKLRKIAGGDIYTIIYLKLQLLSLQDEGRLYYEGVESNFYEEMALEIDEEPENVQATLIFLQNCGLIEMLTESEYLLTEVPIAIGSETDIAKRVRKSRENKKKALQCNTNETKCNTEIEIEKEIDIEIETDIERESEREKTKNNYQQIADMYNNTCVSFPRLTKLSDTRKKSIKARLNTYTIGDFQRLFELAESSDFLKGGNNRNWMATFDWLIKDSNMAKVLDGNYEQKQTNKTGHNKKQSTTDFYEDMRKWVEEKENGSQDFGF</sequence>
<feature type="domain" description="Phage replisome organiser N-terminal" evidence="1">
    <location>
        <begin position="7"/>
        <end position="123"/>
    </location>
</feature>
<gene>
    <name evidence="2" type="ORF">DWV06_01230</name>
</gene>
<comment type="caution">
    <text evidence="2">The sequence shown here is derived from an EMBL/GenBank/DDBJ whole genome shotgun (WGS) entry which is preliminary data.</text>
</comment>
<dbReference type="NCBIfam" id="TIGR01714">
    <property type="entry name" value="phage_rep_org_N"/>
    <property type="match status" value="1"/>
</dbReference>
<dbReference type="Pfam" id="PF09681">
    <property type="entry name" value="Phage_rep_org_N"/>
    <property type="match status" value="1"/>
</dbReference>
<protein>
    <recommendedName>
        <fullName evidence="1">Phage replisome organiser N-terminal domain-containing protein</fullName>
    </recommendedName>
</protein>
<dbReference type="InterPro" id="IPR010056">
    <property type="entry name" value="Phage_rep_org__N"/>
</dbReference>
<evidence type="ECO:0000313" key="3">
    <source>
        <dbReference type="Proteomes" id="UP000255036"/>
    </source>
</evidence>
<reference evidence="2 3" key="1">
    <citation type="submission" date="2018-07" db="EMBL/GenBank/DDBJ databases">
        <title>Anaerosacharophilus polymeroproducens gen. nov. sp. nov., an anaerobic bacterium isolated from salt field.</title>
        <authorList>
            <person name="Kim W."/>
            <person name="Yang S.-H."/>
            <person name="Oh J."/>
            <person name="Lee J.-H."/>
            <person name="Kwon K.K."/>
        </authorList>
    </citation>
    <scope>NUCLEOTIDE SEQUENCE [LARGE SCALE GENOMIC DNA]</scope>
    <source>
        <strain evidence="2 3">MCWD5</strain>
    </source>
</reference>
<accession>A0A371AZY0</accession>
<dbReference type="EMBL" id="QRCT01000008">
    <property type="protein sequence ID" value="RDU25040.1"/>
    <property type="molecule type" value="Genomic_DNA"/>
</dbReference>
<keyword evidence="3" id="KW-1185">Reference proteome</keyword>
<dbReference type="RefSeq" id="WP_115480366.1">
    <property type="nucleotide sequence ID" value="NZ_QRCT01000008.1"/>
</dbReference>
<evidence type="ECO:0000259" key="1">
    <source>
        <dbReference type="Pfam" id="PF09681"/>
    </source>
</evidence>
<dbReference type="AlphaFoldDB" id="A0A371AZY0"/>
<dbReference type="OrthoDB" id="3199595at2"/>